<dbReference type="EC" id="2.1.1.-" evidence="6"/>
<evidence type="ECO:0000256" key="4">
    <source>
        <dbReference type="ARBA" id="ARBA00022679"/>
    </source>
</evidence>
<dbReference type="InterPro" id="IPR029063">
    <property type="entry name" value="SAM-dependent_MTases_sf"/>
</dbReference>
<keyword evidence="3 6" id="KW-0489">Methyltransferase</keyword>
<name>A0ABU2BPS0_9ACTN</name>
<gene>
    <name evidence="7" type="ORF">J2S63_000177</name>
</gene>
<proteinExistence type="inferred from homology"/>
<dbReference type="GO" id="GO:0032259">
    <property type="term" value="P:methylation"/>
    <property type="evidence" value="ECO:0007669"/>
    <property type="project" value="UniProtKB-KW"/>
</dbReference>
<organism evidence="7 8">
    <name type="scientific">Nocardioides marmoribigeumensis</name>
    <dbReference type="NCBI Taxonomy" id="433649"/>
    <lineage>
        <taxon>Bacteria</taxon>
        <taxon>Bacillati</taxon>
        <taxon>Actinomycetota</taxon>
        <taxon>Actinomycetes</taxon>
        <taxon>Propionibacteriales</taxon>
        <taxon>Nocardioidaceae</taxon>
        <taxon>Nocardioides</taxon>
    </lineage>
</organism>
<protein>
    <recommendedName>
        <fullName evidence="6">S-adenosyl-L-methionine-dependent methyltransferase</fullName>
        <ecNumber evidence="6">2.1.1.-</ecNumber>
    </recommendedName>
</protein>
<dbReference type="PANTHER" id="PTHR43619">
    <property type="entry name" value="S-ADENOSYL-L-METHIONINE-DEPENDENT METHYLTRANSFERASE YKTD-RELATED"/>
    <property type="match status" value="1"/>
</dbReference>
<dbReference type="NCBIfam" id="TIGR00027">
    <property type="entry name" value="mthyl_TIGR00027"/>
    <property type="match status" value="1"/>
</dbReference>
<dbReference type="EMBL" id="JAVDYG010000001">
    <property type="protein sequence ID" value="MDR7360624.1"/>
    <property type="molecule type" value="Genomic_DNA"/>
</dbReference>
<dbReference type="InterPro" id="IPR007213">
    <property type="entry name" value="Ppm1/Ppm2/Tcmp"/>
</dbReference>
<dbReference type="PANTHER" id="PTHR43619:SF2">
    <property type="entry name" value="S-ADENOSYL-L-METHIONINE-DEPENDENT METHYLTRANSFERASES SUPERFAMILY PROTEIN"/>
    <property type="match status" value="1"/>
</dbReference>
<reference evidence="7 8" key="1">
    <citation type="submission" date="2023-07" db="EMBL/GenBank/DDBJ databases">
        <title>Sequencing the genomes of 1000 actinobacteria strains.</title>
        <authorList>
            <person name="Klenk H.-P."/>
        </authorList>
    </citation>
    <scope>NUCLEOTIDE SEQUENCE [LARGE SCALE GENOMIC DNA]</scope>
    <source>
        <strain evidence="7 8">DSM 19426</strain>
    </source>
</reference>
<dbReference type="InterPro" id="IPR011610">
    <property type="entry name" value="SAM_mthyl_Trfase_ML2640-like"/>
</dbReference>
<sequence length="301" mass="33428">MSVLDRPTDVGQLRPSQTAEITCAQRAGETLRPADRRLIDDPVARVFVTRPLRRLMVRNRVTSRLTLRTFDHLYGGFMAIVLLRNRWFEELLAELVSDGVTQVVSLGAGYDTTAWRLDLGGATLFEVDAPPTQELKRSLTRGLEPRGDLRYVACDFETDSLPERLLEAGFDPTRPALFVWYGVSFFLTPAAVRVTLEDVAGLAAVGSRFVWDYLDPSVVDGTTRYRGALRARAAVAKRGEPYTYGLTADGAEKVMELHGFRVEDNLSMAQLAGRYGGPRGFAYSTDDFFGIVTGVRVRDVP</sequence>
<evidence type="ECO:0000256" key="5">
    <source>
        <dbReference type="ARBA" id="ARBA00022691"/>
    </source>
</evidence>
<keyword evidence="4" id="KW-0808">Transferase</keyword>
<evidence type="ECO:0000256" key="6">
    <source>
        <dbReference type="RuleBase" id="RU362030"/>
    </source>
</evidence>
<dbReference type="RefSeq" id="WP_310297358.1">
    <property type="nucleotide sequence ID" value="NZ_BAAAPS010000011.1"/>
</dbReference>
<evidence type="ECO:0000313" key="8">
    <source>
        <dbReference type="Proteomes" id="UP001183648"/>
    </source>
</evidence>
<comment type="caution">
    <text evidence="7">The sequence shown here is derived from an EMBL/GenBank/DDBJ whole genome shotgun (WGS) entry which is preliminary data.</text>
</comment>
<evidence type="ECO:0000256" key="1">
    <source>
        <dbReference type="ARBA" id="ARBA00003907"/>
    </source>
</evidence>
<comment type="function">
    <text evidence="1 6">Exhibits S-adenosyl-L-methionine-dependent methyltransferase activity.</text>
</comment>
<comment type="similarity">
    <text evidence="2 6">Belongs to the UPF0677 family.</text>
</comment>
<dbReference type="GO" id="GO:0008168">
    <property type="term" value="F:methyltransferase activity"/>
    <property type="evidence" value="ECO:0007669"/>
    <property type="project" value="UniProtKB-KW"/>
</dbReference>
<keyword evidence="8" id="KW-1185">Reference proteome</keyword>
<dbReference type="Pfam" id="PF04072">
    <property type="entry name" value="LCM"/>
    <property type="match status" value="1"/>
</dbReference>
<keyword evidence="5 6" id="KW-0949">S-adenosyl-L-methionine</keyword>
<dbReference type="SUPFAM" id="SSF53335">
    <property type="entry name" value="S-adenosyl-L-methionine-dependent methyltransferases"/>
    <property type="match status" value="1"/>
</dbReference>
<evidence type="ECO:0000256" key="2">
    <source>
        <dbReference type="ARBA" id="ARBA00008138"/>
    </source>
</evidence>
<accession>A0ABU2BPS0</accession>
<evidence type="ECO:0000256" key="3">
    <source>
        <dbReference type="ARBA" id="ARBA00022603"/>
    </source>
</evidence>
<dbReference type="Gene3D" id="3.40.50.150">
    <property type="entry name" value="Vaccinia Virus protein VP39"/>
    <property type="match status" value="1"/>
</dbReference>
<dbReference type="Proteomes" id="UP001183648">
    <property type="component" value="Unassembled WGS sequence"/>
</dbReference>
<evidence type="ECO:0000313" key="7">
    <source>
        <dbReference type="EMBL" id="MDR7360624.1"/>
    </source>
</evidence>